<dbReference type="InterPro" id="IPR013538">
    <property type="entry name" value="ASHA1/2-like_C"/>
</dbReference>
<name>A0A364Y5M1_9BACT</name>
<dbReference type="SUPFAM" id="SSF55961">
    <property type="entry name" value="Bet v1-like"/>
    <property type="match status" value="1"/>
</dbReference>
<keyword evidence="4" id="KW-1185">Reference proteome</keyword>
<evidence type="ECO:0000313" key="3">
    <source>
        <dbReference type="EMBL" id="RAW02296.1"/>
    </source>
</evidence>
<evidence type="ECO:0000313" key="4">
    <source>
        <dbReference type="Proteomes" id="UP000251889"/>
    </source>
</evidence>
<feature type="domain" description="Activator of Hsp90 ATPase homologue 1/2-like C-terminal" evidence="2">
    <location>
        <begin position="26"/>
        <end position="137"/>
    </location>
</feature>
<protein>
    <submittedName>
        <fullName evidence="3">SRPBCC domain-containing protein</fullName>
    </submittedName>
</protein>
<evidence type="ECO:0000259" key="2">
    <source>
        <dbReference type="Pfam" id="PF08327"/>
    </source>
</evidence>
<comment type="caution">
    <text evidence="3">The sequence shown here is derived from an EMBL/GenBank/DDBJ whole genome shotgun (WGS) entry which is preliminary data.</text>
</comment>
<sequence>MKKDYQTVLTVDVTPAEAYDGIRNVTKWWTKRLEGNSHALNDEFTVRFFDDVHVSTQRIVELVPNKKVVWLVTHSKLNFVDKENEWNNTKVVFEIERVRDKTKVKITHEGLNSSVACFEDCSAGWNHYLGGSLNALLTTGVGKPETK</sequence>
<comment type="similarity">
    <text evidence="1">Belongs to the AHA1 family.</text>
</comment>
<proteinExistence type="inferred from homology"/>
<reference evidence="3 4" key="1">
    <citation type="submission" date="2018-06" db="EMBL/GenBank/DDBJ databases">
        <title>Chryseolinea flavus sp. nov., a member of the phylum Bacteroidetes isolated from soil.</title>
        <authorList>
            <person name="Li Y."/>
            <person name="Wang J."/>
        </authorList>
    </citation>
    <scope>NUCLEOTIDE SEQUENCE [LARGE SCALE GENOMIC DNA]</scope>
    <source>
        <strain evidence="3 4">SDU1-6</strain>
    </source>
</reference>
<dbReference type="CDD" id="cd07814">
    <property type="entry name" value="SRPBCC_CalC_Aha1-like"/>
    <property type="match status" value="1"/>
</dbReference>
<dbReference type="OrthoDB" id="287565at2"/>
<dbReference type="InterPro" id="IPR023393">
    <property type="entry name" value="START-like_dom_sf"/>
</dbReference>
<dbReference type="AlphaFoldDB" id="A0A364Y5M1"/>
<dbReference type="Gene3D" id="3.30.530.20">
    <property type="match status" value="1"/>
</dbReference>
<organism evidence="3 4">
    <name type="scientific">Pseudochryseolinea flava</name>
    <dbReference type="NCBI Taxonomy" id="2059302"/>
    <lineage>
        <taxon>Bacteria</taxon>
        <taxon>Pseudomonadati</taxon>
        <taxon>Bacteroidota</taxon>
        <taxon>Cytophagia</taxon>
        <taxon>Cytophagales</taxon>
        <taxon>Fulvivirgaceae</taxon>
        <taxon>Pseudochryseolinea</taxon>
    </lineage>
</organism>
<dbReference type="Proteomes" id="UP000251889">
    <property type="component" value="Unassembled WGS sequence"/>
</dbReference>
<dbReference type="EMBL" id="QMFY01000002">
    <property type="protein sequence ID" value="RAW02296.1"/>
    <property type="molecule type" value="Genomic_DNA"/>
</dbReference>
<gene>
    <name evidence="3" type="ORF">DQQ10_07110</name>
</gene>
<dbReference type="RefSeq" id="WP_112746119.1">
    <property type="nucleotide sequence ID" value="NZ_QMFY01000002.1"/>
</dbReference>
<dbReference type="Pfam" id="PF08327">
    <property type="entry name" value="AHSA1"/>
    <property type="match status" value="1"/>
</dbReference>
<evidence type="ECO:0000256" key="1">
    <source>
        <dbReference type="ARBA" id="ARBA00006817"/>
    </source>
</evidence>
<accession>A0A364Y5M1</accession>